<dbReference type="Proteomes" id="UP001328107">
    <property type="component" value="Unassembled WGS sequence"/>
</dbReference>
<feature type="non-terminal residue" evidence="1">
    <location>
        <position position="1"/>
    </location>
</feature>
<feature type="non-terminal residue" evidence="1">
    <location>
        <position position="63"/>
    </location>
</feature>
<evidence type="ECO:0000313" key="2">
    <source>
        <dbReference type="Proteomes" id="UP001328107"/>
    </source>
</evidence>
<accession>A0AAN5D746</accession>
<evidence type="ECO:0000313" key="1">
    <source>
        <dbReference type="EMBL" id="GMR57641.1"/>
    </source>
</evidence>
<dbReference type="AlphaFoldDB" id="A0AAN5D746"/>
<gene>
    <name evidence="1" type="ORF">PMAYCL1PPCAC_27836</name>
</gene>
<protein>
    <submittedName>
        <fullName evidence="1">Uncharacterized protein</fullName>
    </submittedName>
</protein>
<proteinExistence type="predicted"/>
<name>A0AAN5D746_9BILA</name>
<reference evidence="2" key="1">
    <citation type="submission" date="2022-10" db="EMBL/GenBank/DDBJ databases">
        <title>Genome assembly of Pristionchus species.</title>
        <authorList>
            <person name="Yoshida K."/>
            <person name="Sommer R.J."/>
        </authorList>
    </citation>
    <scope>NUCLEOTIDE SEQUENCE [LARGE SCALE GENOMIC DNA]</scope>
    <source>
        <strain evidence="2">RS5460</strain>
    </source>
</reference>
<sequence>QKATAIDWVAKRNRCAIICRRHYREETAHCFFVAGMGRKGIEPRHVKVDPSKMAMIPIDHRAY</sequence>
<organism evidence="1 2">
    <name type="scientific">Pristionchus mayeri</name>
    <dbReference type="NCBI Taxonomy" id="1317129"/>
    <lineage>
        <taxon>Eukaryota</taxon>
        <taxon>Metazoa</taxon>
        <taxon>Ecdysozoa</taxon>
        <taxon>Nematoda</taxon>
        <taxon>Chromadorea</taxon>
        <taxon>Rhabditida</taxon>
        <taxon>Rhabditina</taxon>
        <taxon>Diplogasteromorpha</taxon>
        <taxon>Diplogasteroidea</taxon>
        <taxon>Neodiplogasteridae</taxon>
        <taxon>Pristionchus</taxon>
    </lineage>
</organism>
<dbReference type="EMBL" id="BTRK01000006">
    <property type="protein sequence ID" value="GMR57641.1"/>
    <property type="molecule type" value="Genomic_DNA"/>
</dbReference>
<keyword evidence="2" id="KW-1185">Reference proteome</keyword>
<comment type="caution">
    <text evidence="1">The sequence shown here is derived from an EMBL/GenBank/DDBJ whole genome shotgun (WGS) entry which is preliminary data.</text>
</comment>